<dbReference type="EMBL" id="JAHEWX010000006">
    <property type="protein sequence ID" value="MBT1541482.1"/>
    <property type="molecule type" value="Genomic_DNA"/>
</dbReference>
<reference evidence="2" key="1">
    <citation type="submission" date="2021-05" db="EMBL/GenBank/DDBJ databases">
        <title>Whole genome sequence of Curtobacterium flaccumfaciens pv. flaccumfaciens strain CFBP 3417.</title>
        <authorList>
            <person name="Osdaghi E."/>
            <person name="Taghouti G."/>
            <person name="Portier P."/>
            <person name="Fazliarab A."/>
            <person name="Taghavi S.M."/>
            <person name="Briand M."/>
            <person name="Le-Saux M."/>
            <person name="Jacques M.-A."/>
        </authorList>
    </citation>
    <scope>NUCLEOTIDE SEQUENCE</scope>
    <source>
        <strain evidence="2">CFBP 3417</strain>
    </source>
</reference>
<sequence>MQNSTTVVIAGCGDLGTEAGLRFADQGHRVIGLRRRAELVPAPITGRSVDLRHEVPEIPADTSVVVVAFAAGSRDVDEYRATYVDGLRNVLDGIDASDADPRVLVVSSTAVYDVADGSEVTEETPARGATPTAEVLVEAEVLLRERAPGAVLVRLSGVYGPGRERLIDQVRSGSARLAPGTSPHTNRIHRDDAAAALVHLASLPDPAPLYLGTDDEPSRLDDVLRFLADELHVAEPSIGDGDARQAGGDKRLSNALLRSTGWTPQYPTFREGYRAVLAGEGTRHP</sequence>
<evidence type="ECO:0000259" key="1">
    <source>
        <dbReference type="Pfam" id="PF01370"/>
    </source>
</evidence>
<protein>
    <submittedName>
        <fullName evidence="2">NAD-dependent epimerase/dehydratase family protein</fullName>
    </submittedName>
</protein>
<proteinExistence type="predicted"/>
<dbReference type="Pfam" id="PF01370">
    <property type="entry name" value="Epimerase"/>
    <property type="match status" value="1"/>
</dbReference>
<comment type="caution">
    <text evidence="2">The sequence shown here is derived from an EMBL/GenBank/DDBJ whole genome shotgun (WGS) entry which is preliminary data.</text>
</comment>
<dbReference type="PANTHER" id="PTHR48079:SF6">
    <property type="entry name" value="NAD(P)-BINDING DOMAIN-CONTAINING PROTEIN-RELATED"/>
    <property type="match status" value="1"/>
</dbReference>
<organism evidence="2 3">
    <name type="scientific">Curtobacterium flaccumfaciens pv. flaccumfaciens</name>
    <dbReference type="NCBI Taxonomy" id="138532"/>
    <lineage>
        <taxon>Bacteria</taxon>
        <taxon>Bacillati</taxon>
        <taxon>Actinomycetota</taxon>
        <taxon>Actinomycetes</taxon>
        <taxon>Micrococcales</taxon>
        <taxon>Microbacteriaceae</taxon>
        <taxon>Curtobacterium</taxon>
    </lineage>
</organism>
<dbReference type="InterPro" id="IPR036291">
    <property type="entry name" value="NAD(P)-bd_dom_sf"/>
</dbReference>
<evidence type="ECO:0000313" key="2">
    <source>
        <dbReference type="EMBL" id="MBT1541482.1"/>
    </source>
</evidence>
<dbReference type="Gene3D" id="3.40.50.720">
    <property type="entry name" value="NAD(P)-binding Rossmann-like Domain"/>
    <property type="match status" value="1"/>
</dbReference>
<dbReference type="InterPro" id="IPR001509">
    <property type="entry name" value="Epimerase_deHydtase"/>
</dbReference>
<dbReference type="GO" id="GO:0005737">
    <property type="term" value="C:cytoplasm"/>
    <property type="evidence" value="ECO:0007669"/>
    <property type="project" value="TreeGrafter"/>
</dbReference>
<dbReference type="PANTHER" id="PTHR48079">
    <property type="entry name" value="PROTEIN YEEZ"/>
    <property type="match status" value="1"/>
</dbReference>
<dbReference type="Proteomes" id="UP000709437">
    <property type="component" value="Unassembled WGS sequence"/>
</dbReference>
<dbReference type="SUPFAM" id="SSF51735">
    <property type="entry name" value="NAD(P)-binding Rossmann-fold domains"/>
    <property type="match status" value="1"/>
</dbReference>
<dbReference type="GO" id="GO:0004029">
    <property type="term" value="F:aldehyde dehydrogenase (NAD+) activity"/>
    <property type="evidence" value="ECO:0007669"/>
    <property type="project" value="TreeGrafter"/>
</dbReference>
<name>A0A9Q2W2X6_9MICO</name>
<accession>A0A9Q2W2X6</accession>
<dbReference type="InterPro" id="IPR051783">
    <property type="entry name" value="NAD(P)-dependent_oxidoreduct"/>
</dbReference>
<gene>
    <name evidence="2" type="ORF">KK103_06890</name>
</gene>
<dbReference type="AlphaFoldDB" id="A0A9Q2W2X6"/>
<dbReference type="RefSeq" id="WP_214562652.1">
    <property type="nucleotide sequence ID" value="NZ_JAHEWX010000006.1"/>
</dbReference>
<feature type="domain" description="NAD-dependent epimerase/dehydratase" evidence="1">
    <location>
        <begin position="13"/>
        <end position="202"/>
    </location>
</feature>
<evidence type="ECO:0000313" key="3">
    <source>
        <dbReference type="Proteomes" id="UP000709437"/>
    </source>
</evidence>